<feature type="binding site" evidence="4">
    <location>
        <position position="111"/>
    </location>
    <ligand>
        <name>pyridoxal 5'-phosphate</name>
        <dbReference type="ChEBI" id="CHEBI:597326"/>
    </ligand>
</feature>
<comment type="caution">
    <text evidence="8">The sequence shown here is derived from an EMBL/GenBank/DDBJ whole genome shotgun (WGS) entry which is preliminary data.</text>
</comment>
<keyword evidence="3 4" id="KW-0663">Pyridoxal phosphate</keyword>
<dbReference type="PANTHER" id="PTHR14084:SF0">
    <property type="entry name" value="KYNURENINASE"/>
    <property type="match status" value="1"/>
</dbReference>
<organism evidence="8 9">
    <name type="scientific">Streptomyces lienomycini</name>
    <dbReference type="NCBI Taxonomy" id="284035"/>
    <lineage>
        <taxon>Bacteria</taxon>
        <taxon>Bacillati</taxon>
        <taxon>Actinomycetota</taxon>
        <taxon>Actinomycetes</taxon>
        <taxon>Kitasatosporales</taxon>
        <taxon>Streptomycetaceae</taxon>
        <taxon>Streptomyces</taxon>
    </lineage>
</organism>
<feature type="region of interest" description="Disordered" evidence="6">
    <location>
        <begin position="1"/>
        <end position="24"/>
    </location>
</feature>
<comment type="subunit">
    <text evidence="4 5">Homodimer.</text>
</comment>
<evidence type="ECO:0000256" key="2">
    <source>
        <dbReference type="ARBA" id="ARBA00022801"/>
    </source>
</evidence>
<comment type="catalytic activity">
    <reaction evidence="4 5">
        <text>L-kynurenine + H2O = anthranilate + L-alanine + H(+)</text>
        <dbReference type="Rhea" id="RHEA:16813"/>
        <dbReference type="ChEBI" id="CHEBI:15377"/>
        <dbReference type="ChEBI" id="CHEBI:15378"/>
        <dbReference type="ChEBI" id="CHEBI:16567"/>
        <dbReference type="ChEBI" id="CHEBI:57959"/>
        <dbReference type="ChEBI" id="CHEBI:57972"/>
        <dbReference type="EC" id="3.7.1.3"/>
    </reaction>
</comment>
<feature type="compositionally biased region" description="Basic and acidic residues" evidence="6">
    <location>
        <begin position="11"/>
        <end position="20"/>
    </location>
</feature>
<dbReference type="HAMAP" id="MF_01970">
    <property type="entry name" value="Kynureninase"/>
    <property type="match status" value="1"/>
</dbReference>
<evidence type="ECO:0000256" key="1">
    <source>
        <dbReference type="ARBA" id="ARBA00022642"/>
    </source>
</evidence>
<feature type="binding site" evidence="4">
    <location>
        <position position="240"/>
    </location>
    <ligand>
        <name>pyridoxal 5'-phosphate</name>
        <dbReference type="ChEBI" id="CHEBI:597326"/>
    </ligand>
</feature>
<name>A0ABV9WKV1_9ACTN</name>
<evidence type="ECO:0000313" key="8">
    <source>
        <dbReference type="EMBL" id="MFC5013523.1"/>
    </source>
</evidence>
<comment type="similarity">
    <text evidence="4 5">Belongs to the kynureninase family.</text>
</comment>
<dbReference type="InterPro" id="IPR015422">
    <property type="entry name" value="PyrdxlP-dep_Trfase_small"/>
</dbReference>
<keyword evidence="1 4" id="KW-0662">Pyridine nucleotide biosynthesis</keyword>
<feature type="binding site" evidence="4">
    <location>
        <position position="270"/>
    </location>
    <ligand>
        <name>pyridoxal 5'-phosphate</name>
        <dbReference type="ChEBI" id="CHEBI:597326"/>
    </ligand>
</feature>
<feature type="compositionally biased region" description="Polar residues" evidence="6">
    <location>
        <begin position="1"/>
        <end position="10"/>
    </location>
</feature>
<comment type="catalytic activity">
    <reaction evidence="5">
        <text>3-hydroxy-L-kynurenine + H2O = 3-hydroxyanthranilate + L-alanine + H(+)</text>
        <dbReference type="Rhea" id="RHEA:25143"/>
        <dbReference type="ChEBI" id="CHEBI:15377"/>
        <dbReference type="ChEBI" id="CHEBI:15378"/>
        <dbReference type="ChEBI" id="CHEBI:36559"/>
        <dbReference type="ChEBI" id="CHEBI:57972"/>
        <dbReference type="ChEBI" id="CHEBI:58125"/>
        <dbReference type="EC" id="3.7.1.3"/>
    </reaction>
</comment>
<comment type="caution">
    <text evidence="4">Lacks conserved residue(s) required for the propagation of feature annotation.</text>
</comment>
<protein>
    <recommendedName>
        <fullName evidence="4 5">Kynureninase</fullName>
        <ecNumber evidence="4 5">3.7.1.3</ecNumber>
    </recommendedName>
    <alternativeName>
        <fullName evidence="4">L-kynurenine hydrolase</fullName>
    </alternativeName>
</protein>
<feature type="modified residue" description="N6-(pyridoxal phosphate)lysine" evidence="4">
    <location>
        <position position="241"/>
    </location>
</feature>
<feature type="binding site" evidence="4">
    <location>
        <position position="296"/>
    </location>
    <ligand>
        <name>pyridoxal 5'-phosphate</name>
        <dbReference type="ChEBI" id="CHEBI:597326"/>
    </ligand>
</feature>
<dbReference type="EC" id="3.7.1.3" evidence="4 5"/>
<evidence type="ECO:0000259" key="7">
    <source>
        <dbReference type="Pfam" id="PF00266"/>
    </source>
</evidence>
<dbReference type="Gene3D" id="3.90.1150.10">
    <property type="entry name" value="Aspartate Aminotransferase, domain 1"/>
    <property type="match status" value="1"/>
</dbReference>
<dbReference type="Pfam" id="PF00266">
    <property type="entry name" value="Aminotran_5"/>
    <property type="match status" value="1"/>
</dbReference>
<dbReference type="RefSeq" id="WP_271413620.1">
    <property type="nucleotide sequence ID" value="NZ_BAAATN010000014.1"/>
</dbReference>
<dbReference type="PIRSF" id="PIRSF038800">
    <property type="entry name" value="KYNU"/>
    <property type="match status" value="1"/>
</dbReference>
<dbReference type="Gene3D" id="3.40.640.10">
    <property type="entry name" value="Type I PLP-dependent aspartate aminotransferase-like (Major domain)"/>
    <property type="match status" value="1"/>
</dbReference>
<sequence>MTTSAPTSRSSRFDGTREEAEQYDASDPLGFLRDRFVHAEPDLLYLDGNSLGRLPADTPDFVADVVRGGWGRGLIRSWNDWIDWSRGLGDRLAEHVLGARPGEVVLSDSTTVNLYKLAWAALDLAPGRRTLVVDAEDFPTNRYVAQGLARQRGLDLRVLRTDMDGGPDLEELRAALDDDVALVVLSHVSYRSGALTDMSAVNAMAREAGALVLWDLSHSAGSVPVRLDEDGADLAVGCTYKYLNGGPGSPAFLYVRRSLQARLRQPVQGWFGQREQFAMAADFEPVESVDRFLTGTPPMLSTAALVPALALVEEAGVDRLRAKGRLLGELAVDLTARWLQPLGFRLASPAQPERRGSHVTLWHADAWRICRALADDAGVVCDYREPDRLRIGPSPAYTRFTDVWDALDRTRRLVESGGHTRLPREKGRIT</sequence>
<gene>
    <name evidence="4" type="primary">kynU</name>
    <name evidence="8" type="ORF">ACFPRC_01385</name>
</gene>
<proteinExistence type="inferred from homology"/>
<accession>A0ABV9WKV1</accession>
<keyword evidence="9" id="KW-1185">Reference proteome</keyword>
<feature type="binding site" evidence="4">
    <location>
        <position position="218"/>
    </location>
    <ligand>
        <name>pyridoxal 5'-phosphate</name>
        <dbReference type="ChEBI" id="CHEBI:597326"/>
    </ligand>
</feature>
<feature type="binding site" evidence="4">
    <location>
        <position position="215"/>
    </location>
    <ligand>
        <name>pyridoxal 5'-phosphate</name>
        <dbReference type="ChEBI" id="CHEBI:597326"/>
    </ligand>
</feature>
<evidence type="ECO:0000256" key="6">
    <source>
        <dbReference type="SAM" id="MobiDB-lite"/>
    </source>
</evidence>
<dbReference type="InterPro" id="IPR015421">
    <property type="entry name" value="PyrdxlP-dep_Trfase_major"/>
</dbReference>
<keyword evidence="2 4" id="KW-0378">Hydrolase</keyword>
<evidence type="ECO:0000256" key="3">
    <source>
        <dbReference type="ARBA" id="ARBA00022898"/>
    </source>
</evidence>
<comment type="function">
    <text evidence="4 5">Catalyzes the cleavage of L-kynurenine (L-Kyn) and L-3-hydroxykynurenine (L-3OHKyn) into anthranilic acid (AA) and 3-hydroxyanthranilic acid (3-OHAA), respectively.</text>
</comment>
<evidence type="ECO:0000256" key="5">
    <source>
        <dbReference type="PIRNR" id="PIRNR038800"/>
    </source>
</evidence>
<evidence type="ECO:0000256" key="4">
    <source>
        <dbReference type="HAMAP-Rule" id="MF_01970"/>
    </source>
</evidence>
<comment type="cofactor">
    <cofactor evidence="4 5">
        <name>pyridoxal 5'-phosphate</name>
        <dbReference type="ChEBI" id="CHEBI:597326"/>
    </cofactor>
</comment>
<evidence type="ECO:0000313" key="9">
    <source>
        <dbReference type="Proteomes" id="UP001595855"/>
    </source>
</evidence>
<dbReference type="EMBL" id="JBHSJO010000001">
    <property type="protein sequence ID" value="MFC5013523.1"/>
    <property type="molecule type" value="Genomic_DNA"/>
</dbReference>
<comment type="pathway">
    <text evidence="4 5">Cofactor biosynthesis; NAD(+) biosynthesis; quinolinate from L-kynurenine: step 2/3.</text>
</comment>
<dbReference type="PANTHER" id="PTHR14084">
    <property type="entry name" value="KYNURENINASE"/>
    <property type="match status" value="1"/>
</dbReference>
<feature type="domain" description="Aminotransferase class V" evidence="7">
    <location>
        <begin position="95"/>
        <end position="358"/>
    </location>
</feature>
<comment type="pathway">
    <text evidence="4 5">Amino-acid degradation; L-kynurenine degradation; L-alanine and anthranilate from L-kynurenine: step 1/1.</text>
</comment>
<dbReference type="Proteomes" id="UP001595855">
    <property type="component" value="Unassembled WGS sequence"/>
</dbReference>
<dbReference type="InterPro" id="IPR015424">
    <property type="entry name" value="PyrdxlP-dep_Trfase"/>
</dbReference>
<dbReference type="InterPro" id="IPR010111">
    <property type="entry name" value="Kynureninase"/>
</dbReference>
<feature type="binding site" evidence="4">
    <location>
        <position position="110"/>
    </location>
    <ligand>
        <name>pyridoxal 5'-phosphate</name>
        <dbReference type="ChEBI" id="CHEBI:597326"/>
    </ligand>
</feature>
<reference evidence="9" key="1">
    <citation type="journal article" date="2019" name="Int. J. Syst. Evol. Microbiol.">
        <title>The Global Catalogue of Microorganisms (GCM) 10K type strain sequencing project: providing services to taxonomists for standard genome sequencing and annotation.</title>
        <authorList>
            <consortium name="The Broad Institute Genomics Platform"/>
            <consortium name="The Broad Institute Genome Sequencing Center for Infectious Disease"/>
            <person name="Wu L."/>
            <person name="Ma J."/>
        </authorList>
    </citation>
    <scope>NUCLEOTIDE SEQUENCE [LARGE SCALE GENOMIC DNA]</scope>
    <source>
        <strain evidence="9">CGMCC 4.1542</strain>
    </source>
</reference>
<dbReference type="SUPFAM" id="SSF53383">
    <property type="entry name" value="PLP-dependent transferases"/>
    <property type="match status" value="1"/>
</dbReference>
<dbReference type="InterPro" id="IPR000192">
    <property type="entry name" value="Aminotrans_V_dom"/>
</dbReference>